<dbReference type="VEuPathDB" id="FungiDB:VP01_2983g2"/>
<accession>A0A0L6V1C5</accession>
<comment type="caution">
    <text evidence="1">The sequence shown here is derived from an EMBL/GenBank/DDBJ whole genome shotgun (WGS) entry which is preliminary data.</text>
</comment>
<keyword evidence="2" id="KW-1185">Reference proteome</keyword>
<organism evidence="1 2">
    <name type="scientific">Puccinia sorghi</name>
    <dbReference type="NCBI Taxonomy" id="27349"/>
    <lineage>
        <taxon>Eukaryota</taxon>
        <taxon>Fungi</taxon>
        <taxon>Dikarya</taxon>
        <taxon>Basidiomycota</taxon>
        <taxon>Pucciniomycotina</taxon>
        <taxon>Pucciniomycetes</taxon>
        <taxon>Pucciniales</taxon>
        <taxon>Pucciniaceae</taxon>
        <taxon>Puccinia</taxon>
    </lineage>
</organism>
<gene>
    <name evidence="1" type="ORF">VP01_2983g2</name>
</gene>
<reference evidence="1 2" key="1">
    <citation type="submission" date="2015-08" db="EMBL/GenBank/DDBJ databases">
        <title>Next Generation Sequencing and Analysis of the Genome of Puccinia sorghi L Schw, the Causal Agent of Maize Common Rust.</title>
        <authorList>
            <person name="Rochi L."/>
            <person name="Burguener G."/>
            <person name="Darino M."/>
            <person name="Turjanski A."/>
            <person name="Kreff E."/>
            <person name="Dieguez M.J."/>
            <person name="Sacco F."/>
        </authorList>
    </citation>
    <scope>NUCLEOTIDE SEQUENCE [LARGE SCALE GENOMIC DNA]</scope>
    <source>
        <strain evidence="1 2">RO10H11247</strain>
    </source>
</reference>
<evidence type="ECO:0000313" key="2">
    <source>
        <dbReference type="Proteomes" id="UP000037035"/>
    </source>
</evidence>
<protein>
    <submittedName>
        <fullName evidence="1">Uncharacterized protein</fullName>
    </submittedName>
</protein>
<proteinExistence type="predicted"/>
<dbReference type="AlphaFoldDB" id="A0A0L6V1C5"/>
<dbReference type="EMBL" id="LAVV01007927">
    <property type="protein sequence ID" value="KNZ54307.1"/>
    <property type="molecule type" value="Genomic_DNA"/>
</dbReference>
<sequence length="53" mass="6291">MLTKKKLVHIDQTQTVYQAVERNFAILGCYVHTMLLPNIQQKFQISCYYNGWL</sequence>
<name>A0A0L6V1C5_9BASI</name>
<dbReference type="Proteomes" id="UP000037035">
    <property type="component" value="Unassembled WGS sequence"/>
</dbReference>
<evidence type="ECO:0000313" key="1">
    <source>
        <dbReference type="EMBL" id="KNZ54307.1"/>
    </source>
</evidence>